<evidence type="ECO:0000313" key="11">
    <source>
        <dbReference type="Proteomes" id="UP000294545"/>
    </source>
</evidence>
<organism evidence="10 11">
    <name type="scientific">Natranaerovirga hydrolytica</name>
    <dbReference type="NCBI Taxonomy" id="680378"/>
    <lineage>
        <taxon>Bacteria</taxon>
        <taxon>Bacillati</taxon>
        <taxon>Bacillota</taxon>
        <taxon>Clostridia</taxon>
        <taxon>Lachnospirales</taxon>
        <taxon>Natranaerovirgaceae</taxon>
        <taxon>Natranaerovirga</taxon>
    </lineage>
</organism>
<dbReference type="Gene3D" id="3.30.240.20">
    <property type="entry name" value="bsu07140 like domains"/>
    <property type="match status" value="2"/>
</dbReference>
<keyword evidence="6 7" id="KW-0472">Membrane</keyword>
<evidence type="ECO:0000256" key="6">
    <source>
        <dbReference type="ARBA" id="ARBA00023136"/>
    </source>
</evidence>
<dbReference type="AlphaFoldDB" id="A0A4R1ML12"/>
<dbReference type="Pfam" id="PF04239">
    <property type="entry name" value="DUF421"/>
    <property type="match status" value="1"/>
</dbReference>
<evidence type="ECO:0000256" key="5">
    <source>
        <dbReference type="ARBA" id="ARBA00022989"/>
    </source>
</evidence>
<keyword evidence="4 7" id="KW-0812">Transmembrane</keyword>
<dbReference type="InterPro" id="IPR007353">
    <property type="entry name" value="DUF421"/>
</dbReference>
<dbReference type="InterPro" id="IPR023090">
    <property type="entry name" value="UPF0702_alpha/beta_dom_sf"/>
</dbReference>
<comment type="caution">
    <text evidence="10">The sequence shown here is derived from an EMBL/GenBank/DDBJ whole genome shotgun (WGS) entry which is preliminary data.</text>
</comment>
<evidence type="ECO:0000259" key="8">
    <source>
        <dbReference type="Pfam" id="PF04239"/>
    </source>
</evidence>
<dbReference type="Pfam" id="PF20730">
    <property type="entry name" value="YetF_N"/>
    <property type="match status" value="1"/>
</dbReference>
<feature type="transmembrane region" description="Helical" evidence="7">
    <location>
        <begin position="6"/>
        <end position="25"/>
    </location>
</feature>
<evidence type="ECO:0000256" key="1">
    <source>
        <dbReference type="ARBA" id="ARBA00004651"/>
    </source>
</evidence>
<dbReference type="Proteomes" id="UP000294545">
    <property type="component" value="Unassembled WGS sequence"/>
</dbReference>
<evidence type="ECO:0000256" key="4">
    <source>
        <dbReference type="ARBA" id="ARBA00022692"/>
    </source>
</evidence>
<evidence type="ECO:0000256" key="3">
    <source>
        <dbReference type="ARBA" id="ARBA00022475"/>
    </source>
</evidence>
<feature type="domain" description="YetF-like N-terminal transmembrane" evidence="9">
    <location>
        <begin position="3"/>
        <end position="76"/>
    </location>
</feature>
<dbReference type="PANTHER" id="PTHR34582">
    <property type="entry name" value="UPF0702 TRANSMEMBRANE PROTEIN YCAP"/>
    <property type="match status" value="1"/>
</dbReference>
<reference evidence="10 11" key="1">
    <citation type="submission" date="2019-03" db="EMBL/GenBank/DDBJ databases">
        <title>Genomic Encyclopedia of Type Strains, Phase IV (KMG-IV): sequencing the most valuable type-strain genomes for metagenomic binning, comparative biology and taxonomic classification.</title>
        <authorList>
            <person name="Goeker M."/>
        </authorList>
    </citation>
    <scope>NUCLEOTIDE SEQUENCE [LARGE SCALE GENOMIC DNA]</scope>
    <source>
        <strain evidence="10 11">DSM 24176</strain>
    </source>
</reference>
<keyword evidence="11" id="KW-1185">Reference proteome</keyword>
<dbReference type="RefSeq" id="WP_132282102.1">
    <property type="nucleotide sequence ID" value="NZ_SMGQ01000012.1"/>
</dbReference>
<name>A0A4R1ML12_9FIRM</name>
<dbReference type="EMBL" id="SMGQ01000012">
    <property type="protein sequence ID" value="TCK93185.1"/>
    <property type="molecule type" value="Genomic_DNA"/>
</dbReference>
<protein>
    <submittedName>
        <fullName evidence="10">Uncharacterized membrane protein YcaP (DUF421 family)</fullName>
    </submittedName>
</protein>
<keyword evidence="5 7" id="KW-1133">Transmembrane helix</keyword>
<dbReference type="GO" id="GO:0005886">
    <property type="term" value="C:plasma membrane"/>
    <property type="evidence" value="ECO:0007669"/>
    <property type="project" value="UniProtKB-SubCell"/>
</dbReference>
<feature type="transmembrane region" description="Helical" evidence="7">
    <location>
        <begin position="61"/>
        <end position="80"/>
    </location>
</feature>
<dbReference type="PANTHER" id="PTHR34582:SF6">
    <property type="entry name" value="UPF0702 TRANSMEMBRANE PROTEIN YCAP"/>
    <property type="match status" value="1"/>
</dbReference>
<sequence length="237" mass="27219">MAYLKITFRILTIMGMLLAMVLWTGRRKIGELPVFDFLTILIVGNVVGADIADPNIEHLPTAYAVVLLIGLQYVMSLYTIKNRKFGKKVTFDPILIIQDGRIIKSNLKKVKYSLENVLMFLREKGIFDIREVEYAIVEDSGNISVMKKSQFQPLTPDDMKMSIKYKGLTLPLIIDGKVCEDNLKKINLNKNWLKEELKKHQIKEFEEVFYVEINVDGKLAISRMVESSYVAKGFMMD</sequence>
<feature type="domain" description="YetF C-terminal" evidence="8">
    <location>
        <begin position="81"/>
        <end position="214"/>
    </location>
</feature>
<feature type="transmembrane region" description="Helical" evidence="7">
    <location>
        <begin position="32"/>
        <end position="49"/>
    </location>
</feature>
<keyword evidence="3" id="KW-1003">Cell membrane</keyword>
<evidence type="ECO:0000313" key="10">
    <source>
        <dbReference type="EMBL" id="TCK93185.1"/>
    </source>
</evidence>
<dbReference type="InterPro" id="IPR048454">
    <property type="entry name" value="YetF_N"/>
</dbReference>
<proteinExistence type="inferred from homology"/>
<comment type="subcellular location">
    <subcellularLocation>
        <location evidence="1">Cell membrane</location>
        <topology evidence="1">Multi-pass membrane protein</topology>
    </subcellularLocation>
</comment>
<evidence type="ECO:0000256" key="2">
    <source>
        <dbReference type="ARBA" id="ARBA00006448"/>
    </source>
</evidence>
<dbReference type="OrthoDB" id="9778331at2"/>
<accession>A0A4R1ML12</accession>
<evidence type="ECO:0000256" key="7">
    <source>
        <dbReference type="SAM" id="Phobius"/>
    </source>
</evidence>
<comment type="similarity">
    <text evidence="2">Belongs to the UPF0702 family.</text>
</comment>
<evidence type="ECO:0000259" key="9">
    <source>
        <dbReference type="Pfam" id="PF20730"/>
    </source>
</evidence>
<gene>
    <name evidence="10" type="ORF">EDC19_1374</name>
</gene>